<keyword evidence="3" id="KW-1185">Reference proteome</keyword>
<protein>
    <submittedName>
        <fullName evidence="2">Uncharacterized protein</fullName>
    </submittedName>
</protein>
<name>A0AAI9YT04_9PEZI</name>
<dbReference type="RefSeq" id="XP_060311547.1">
    <property type="nucleotide sequence ID" value="XM_060458382.1"/>
</dbReference>
<comment type="caution">
    <text evidence="2">The sequence shown here is derived from an EMBL/GenBank/DDBJ whole genome shotgun (WGS) entry which is preliminary data.</text>
</comment>
<dbReference type="EMBL" id="MOOE01000010">
    <property type="protein sequence ID" value="KAK1522514.1"/>
    <property type="molecule type" value="Genomic_DNA"/>
</dbReference>
<evidence type="ECO:0000313" key="2">
    <source>
        <dbReference type="EMBL" id="KAK1522514.1"/>
    </source>
</evidence>
<gene>
    <name evidence="2" type="ORF">CCOS01_10226</name>
</gene>
<feature type="region of interest" description="Disordered" evidence="1">
    <location>
        <begin position="188"/>
        <end position="213"/>
    </location>
</feature>
<feature type="compositionally biased region" description="Polar residues" evidence="1">
    <location>
        <begin position="188"/>
        <end position="207"/>
    </location>
</feature>
<sequence>MSNFSASDFDLPGFDLPDFDVPDFDMSNFGLSSFAMNEPCMMNFDNRANGNALNAFQWPDEGNLMAEFIHGSPDASPVLAQSPFQVDLDIIDDLAVAPASKEWMFDVMLNDVVPYRYHDHLRLFPDIEFYRTLLYNRPNRDVIWGFVTRFHEWISSVAASSPDQADEVVTALQHRALFHGWPGTISTATGSESHSSQAPSTQHQQDLVSPSTSAVPTPVVVSAQGSKAASQLPVTTEHQHDLLKVELIVAPVFQYKGIIASMDHFTELNDAYERHVKREAGAAPEDDVSWPVSAEQQQSYVQKLFGCITDLDDFFELRKARERLGNIQKTQQETLAAEPVENQRKRRRGPDGQTVSSDPAARPKGMSKTDWALIDENSTPVSLLEAVIHHRISAIEVELLCWRLLRCAMEQQKGYTMRPLWSGTRTVSTWEHFGTFSERWQSICNNLQDCKMIVHSLTRADWICKYAGAPSKERGAKLSNDLLNGRRDIQNQVGRDVIKEKTSQQAWTTSDNFEIRDKDGELISKGGHLGDKKRRQLALRSRENNGH</sequence>
<evidence type="ECO:0000256" key="1">
    <source>
        <dbReference type="SAM" id="MobiDB-lite"/>
    </source>
</evidence>
<dbReference type="AlphaFoldDB" id="A0AAI9YT04"/>
<feature type="region of interest" description="Disordered" evidence="1">
    <location>
        <begin position="328"/>
        <end position="371"/>
    </location>
</feature>
<dbReference type="Proteomes" id="UP001240678">
    <property type="component" value="Unassembled WGS sequence"/>
</dbReference>
<dbReference type="GeneID" id="85341929"/>
<organism evidence="2 3">
    <name type="scientific">Colletotrichum costaricense</name>
    <dbReference type="NCBI Taxonomy" id="1209916"/>
    <lineage>
        <taxon>Eukaryota</taxon>
        <taxon>Fungi</taxon>
        <taxon>Dikarya</taxon>
        <taxon>Ascomycota</taxon>
        <taxon>Pezizomycotina</taxon>
        <taxon>Sordariomycetes</taxon>
        <taxon>Hypocreomycetidae</taxon>
        <taxon>Glomerellales</taxon>
        <taxon>Glomerellaceae</taxon>
        <taxon>Colletotrichum</taxon>
        <taxon>Colletotrichum acutatum species complex</taxon>
    </lineage>
</organism>
<accession>A0AAI9YT04</accession>
<reference evidence="2 3" key="1">
    <citation type="submission" date="2016-10" db="EMBL/GenBank/DDBJ databases">
        <title>The genome sequence of Colletotrichum fioriniae PJ7.</title>
        <authorList>
            <person name="Baroncelli R."/>
        </authorList>
    </citation>
    <scope>NUCLEOTIDE SEQUENCE [LARGE SCALE GENOMIC DNA]</scope>
    <source>
        <strain evidence="2 3">IMI 309622</strain>
    </source>
</reference>
<feature type="region of interest" description="Disordered" evidence="1">
    <location>
        <begin position="524"/>
        <end position="547"/>
    </location>
</feature>
<evidence type="ECO:0000313" key="3">
    <source>
        <dbReference type="Proteomes" id="UP001240678"/>
    </source>
</evidence>
<proteinExistence type="predicted"/>